<evidence type="ECO:0000313" key="2">
    <source>
        <dbReference type="Proteomes" id="UP000481033"/>
    </source>
</evidence>
<name>A0A6M0RQA5_9CYAN</name>
<sequence>MNRPQAVTPSTTIEQDKTDYSTFVSQCKENVGRRNPMPINWSALGRQPQTYGLLLGTAFGCGLLVILAGNRPVAWLGGGAVATVMTGSWVTAYRSSSSGVQDDSDLLNAATFQRRIEAIHAQVARDGYQTWQPVKAWALQSQTFAMGICDRESTLRTELLEALHTVVELAQQVADGLQVQAQIQTPTYQQMAKRQLKQSCDRMEQTYKQLQQLQDQVALASLSQGDASLPQRLETLIAANKEILEA</sequence>
<dbReference type="AlphaFoldDB" id="A0A6M0RQA5"/>
<accession>A0A6M0RQA5</accession>
<evidence type="ECO:0000313" key="1">
    <source>
        <dbReference type="EMBL" id="NEZ57912.1"/>
    </source>
</evidence>
<keyword evidence="2" id="KW-1185">Reference proteome</keyword>
<protein>
    <submittedName>
        <fullName evidence="1">Uncharacterized protein</fullName>
    </submittedName>
</protein>
<proteinExistence type="predicted"/>
<organism evidence="1 2">
    <name type="scientific">Adonisia turfae CCMR0081</name>
    <dbReference type="NCBI Taxonomy" id="2292702"/>
    <lineage>
        <taxon>Bacteria</taxon>
        <taxon>Bacillati</taxon>
        <taxon>Cyanobacteriota</taxon>
        <taxon>Adonisia</taxon>
        <taxon>Adonisia turfae</taxon>
    </lineage>
</organism>
<dbReference type="Proteomes" id="UP000481033">
    <property type="component" value="Unassembled WGS sequence"/>
</dbReference>
<comment type="caution">
    <text evidence="1">The sequence shown here is derived from an EMBL/GenBank/DDBJ whole genome shotgun (WGS) entry which is preliminary data.</text>
</comment>
<reference evidence="1 2" key="1">
    <citation type="journal article" date="2020" name="Microb. Ecol.">
        <title>Ecogenomics of the Marine Benthic Filamentous Cyanobacterium Adonisia.</title>
        <authorList>
            <person name="Walter J.M."/>
            <person name="Coutinho F.H."/>
            <person name="Leomil L."/>
            <person name="Hargreaves P.I."/>
            <person name="Campeao M.E."/>
            <person name="Vieira V.V."/>
            <person name="Silva B.S."/>
            <person name="Fistarol G.O."/>
            <person name="Salomon P.S."/>
            <person name="Sawabe T."/>
            <person name="Mino S."/>
            <person name="Hosokawa M."/>
            <person name="Miyashita H."/>
            <person name="Maruyama F."/>
            <person name="van Verk M.C."/>
            <person name="Dutilh B.E."/>
            <person name="Thompson C.C."/>
            <person name="Thompson F.L."/>
        </authorList>
    </citation>
    <scope>NUCLEOTIDE SEQUENCE [LARGE SCALE GENOMIC DNA]</scope>
    <source>
        <strain evidence="1 2">CCMR0081</strain>
    </source>
</reference>
<dbReference type="RefSeq" id="WP_163700075.1">
    <property type="nucleotide sequence ID" value="NZ_QXHD01000004.1"/>
</dbReference>
<dbReference type="EMBL" id="QXHD01000004">
    <property type="protein sequence ID" value="NEZ57912.1"/>
    <property type="molecule type" value="Genomic_DNA"/>
</dbReference>
<gene>
    <name evidence="1" type="ORF">DXZ20_20150</name>
</gene>